<dbReference type="Pfam" id="PF13302">
    <property type="entry name" value="Acetyltransf_3"/>
    <property type="match status" value="1"/>
</dbReference>
<keyword evidence="3" id="KW-1185">Reference proteome</keyword>
<reference evidence="2 3" key="1">
    <citation type="submission" date="2020-02" db="EMBL/GenBank/DDBJ databases">
        <title>Full genome sequence of Nocardioides sp. R-3366.</title>
        <authorList>
            <person name="Im W.-T."/>
        </authorList>
    </citation>
    <scope>NUCLEOTIDE SEQUENCE [LARGE SCALE GENOMIC DNA]</scope>
    <source>
        <strain evidence="2 3">R-3366</strain>
    </source>
</reference>
<dbReference type="GO" id="GO:0016747">
    <property type="term" value="F:acyltransferase activity, transferring groups other than amino-acyl groups"/>
    <property type="evidence" value="ECO:0007669"/>
    <property type="project" value="InterPro"/>
</dbReference>
<proteinExistence type="predicted"/>
<keyword evidence="2" id="KW-0808">Transferase</keyword>
<dbReference type="PROSITE" id="PS51186">
    <property type="entry name" value="GNAT"/>
    <property type="match status" value="1"/>
</dbReference>
<dbReference type="Proteomes" id="UP000502996">
    <property type="component" value="Chromosome"/>
</dbReference>
<dbReference type="RefSeq" id="WP_165227769.1">
    <property type="nucleotide sequence ID" value="NZ_CP049257.1"/>
</dbReference>
<dbReference type="SUPFAM" id="SSF55729">
    <property type="entry name" value="Acyl-CoA N-acyltransferases (Nat)"/>
    <property type="match status" value="1"/>
</dbReference>
<protein>
    <submittedName>
        <fullName evidence="2">GNAT family N-acetyltransferase</fullName>
    </submittedName>
</protein>
<organism evidence="2 3">
    <name type="scientific">Nocardioides anomalus</name>
    <dbReference type="NCBI Taxonomy" id="2712223"/>
    <lineage>
        <taxon>Bacteria</taxon>
        <taxon>Bacillati</taxon>
        <taxon>Actinomycetota</taxon>
        <taxon>Actinomycetes</taxon>
        <taxon>Propionibacteriales</taxon>
        <taxon>Nocardioidaceae</taxon>
        <taxon>Nocardioides</taxon>
    </lineage>
</organism>
<gene>
    <name evidence="2" type="ORF">G5V58_00390</name>
</gene>
<dbReference type="Gene3D" id="3.40.630.30">
    <property type="match status" value="1"/>
</dbReference>
<dbReference type="InterPro" id="IPR016181">
    <property type="entry name" value="Acyl_CoA_acyltransferase"/>
</dbReference>
<dbReference type="AlphaFoldDB" id="A0A6G6W8F3"/>
<dbReference type="InterPro" id="IPR000182">
    <property type="entry name" value="GNAT_dom"/>
</dbReference>
<evidence type="ECO:0000313" key="3">
    <source>
        <dbReference type="Proteomes" id="UP000502996"/>
    </source>
</evidence>
<dbReference type="EMBL" id="CP049257">
    <property type="protein sequence ID" value="QIG41433.1"/>
    <property type="molecule type" value="Genomic_DNA"/>
</dbReference>
<dbReference type="KEGG" id="nano:G5V58_00390"/>
<dbReference type="InterPro" id="IPR051531">
    <property type="entry name" value="N-acetyltransferase"/>
</dbReference>
<dbReference type="PANTHER" id="PTHR43792:SF16">
    <property type="entry name" value="N-ACETYLTRANSFERASE DOMAIN-CONTAINING PROTEIN"/>
    <property type="match status" value="1"/>
</dbReference>
<sequence length="162" mass="17933">MRLEPVTEEHLPLLVELNADPEVMRWLLGRPATPEETAAEWRQRLERQSDPARGLGYWAGFEDDAFLGWWSASSFAHDPSLAGLGYRLARSAWGRGLATEGARAMVARAFAVPDVTRVGATTRAANTGSRRVLSKAGLRHVDTDDGEVAYVLTREEWAARDD</sequence>
<name>A0A6G6W8F3_9ACTN</name>
<accession>A0A6G6W8F3</accession>
<feature type="domain" description="N-acetyltransferase" evidence="1">
    <location>
        <begin position="1"/>
        <end position="155"/>
    </location>
</feature>
<dbReference type="PANTHER" id="PTHR43792">
    <property type="entry name" value="GNAT FAMILY, PUTATIVE (AFU_ORTHOLOGUE AFUA_3G00765)-RELATED-RELATED"/>
    <property type="match status" value="1"/>
</dbReference>
<evidence type="ECO:0000259" key="1">
    <source>
        <dbReference type="PROSITE" id="PS51186"/>
    </source>
</evidence>
<evidence type="ECO:0000313" key="2">
    <source>
        <dbReference type="EMBL" id="QIG41433.1"/>
    </source>
</evidence>